<dbReference type="PANTHER" id="PTHR43834">
    <property type="entry name" value="GTPASE DER"/>
    <property type="match status" value="1"/>
</dbReference>
<evidence type="ECO:0000256" key="1">
    <source>
        <dbReference type="ARBA" id="ARBA00008279"/>
    </source>
</evidence>
<keyword evidence="3 8" id="KW-0690">Ribosome biogenesis</keyword>
<dbReference type="InterPro" id="IPR016484">
    <property type="entry name" value="GTPase_Der"/>
</dbReference>
<dbReference type="GO" id="GO:0016787">
    <property type="term" value="F:hydrolase activity"/>
    <property type="evidence" value="ECO:0007669"/>
    <property type="project" value="UniProtKB-KW"/>
</dbReference>
<feature type="binding site" evidence="8">
    <location>
        <begin position="117"/>
        <end position="120"/>
    </location>
    <ligand>
        <name>GTP</name>
        <dbReference type="ChEBI" id="CHEBI:37565"/>
        <label>1</label>
    </ligand>
</feature>
<dbReference type="PATRIC" id="fig|1590042.3.peg.1748"/>
<evidence type="ECO:0000313" key="13">
    <source>
        <dbReference type="EMBL" id="KRG18276.1"/>
    </source>
</evidence>
<dbReference type="InterPro" id="IPR015946">
    <property type="entry name" value="KH_dom-like_a/b"/>
</dbReference>
<evidence type="ECO:0000259" key="12">
    <source>
        <dbReference type="PROSITE" id="PS51712"/>
    </source>
</evidence>
<dbReference type="InterPro" id="IPR005225">
    <property type="entry name" value="Small_GTP-bd"/>
</dbReference>
<evidence type="ECO:0000313" key="15">
    <source>
        <dbReference type="Proteomes" id="UP000051494"/>
    </source>
</evidence>
<dbReference type="Pfam" id="PF01926">
    <property type="entry name" value="MMR_HSR1"/>
    <property type="match status" value="2"/>
</dbReference>
<evidence type="ECO:0000256" key="9">
    <source>
        <dbReference type="PROSITE-ProRule" id="PRU01049"/>
    </source>
</evidence>
<accession>A0A0Q9YN54</accession>
<dbReference type="InterPro" id="IPR006073">
    <property type="entry name" value="GTP-bd"/>
</dbReference>
<keyword evidence="4 10" id="KW-0677">Repeat</keyword>
<evidence type="ECO:0000256" key="2">
    <source>
        <dbReference type="ARBA" id="ARBA00020953"/>
    </source>
</evidence>
<dbReference type="InterPro" id="IPR032859">
    <property type="entry name" value="KH_dom-like"/>
</dbReference>
<dbReference type="FunFam" id="3.40.50.300:FF:000040">
    <property type="entry name" value="GTPase Der"/>
    <property type="match status" value="1"/>
</dbReference>
<dbReference type="InterPro" id="IPR031166">
    <property type="entry name" value="G_ENGA"/>
</dbReference>
<evidence type="ECO:0000256" key="5">
    <source>
        <dbReference type="ARBA" id="ARBA00022741"/>
    </source>
</evidence>
<feature type="domain" description="EngA-type G" evidence="12">
    <location>
        <begin position="206"/>
        <end position="379"/>
    </location>
</feature>
<proteinExistence type="inferred from homology"/>
<dbReference type="Proteomes" id="UP000051494">
    <property type="component" value="Unassembled WGS sequence"/>
</dbReference>
<dbReference type="EMBL" id="LKHV02000001">
    <property type="protein sequence ID" value="MCS5708709.1"/>
    <property type="molecule type" value="Genomic_DNA"/>
</dbReference>
<organism evidence="13">
    <name type="scientific">Candidatus Berkiella cookevillensis</name>
    <dbReference type="NCBI Taxonomy" id="437022"/>
    <lineage>
        <taxon>Bacteria</taxon>
        <taxon>Pseudomonadati</taxon>
        <taxon>Pseudomonadota</taxon>
        <taxon>Gammaproteobacteria</taxon>
        <taxon>Candidatus Berkiellales</taxon>
        <taxon>Candidatus Berkiellaceae</taxon>
        <taxon>Candidatus Berkiella</taxon>
    </lineage>
</organism>
<reference evidence="13" key="1">
    <citation type="submission" date="2015-09" db="EMBL/GenBank/DDBJ databases">
        <title>Draft Genome Sequences of Two Novel Amoeba-resistant Intranuclear Bacteria, Candidatus Berkiella cookevillensis and Candidatus Berkiella aquae.</title>
        <authorList>
            <person name="Mehari Y.T."/>
            <person name="Arivett B.A."/>
            <person name="Farone A.L."/>
            <person name="Gunderson J.H."/>
            <person name="Farone M.B."/>
        </authorList>
    </citation>
    <scope>NUCLEOTIDE SEQUENCE [LARGE SCALE GENOMIC DNA]</scope>
    <source>
        <strain evidence="13">CC99</strain>
    </source>
</reference>
<dbReference type="EMBL" id="LKHV01000008">
    <property type="protein sequence ID" value="KRG18276.1"/>
    <property type="molecule type" value="Genomic_DNA"/>
</dbReference>
<dbReference type="PIRSF" id="PIRSF006485">
    <property type="entry name" value="GTP-binding_EngA"/>
    <property type="match status" value="1"/>
</dbReference>
<feature type="binding site" evidence="8">
    <location>
        <begin position="324"/>
        <end position="327"/>
    </location>
    <ligand>
        <name>GTP</name>
        <dbReference type="ChEBI" id="CHEBI:37565"/>
        <label>2</label>
    </ligand>
</feature>
<dbReference type="STRING" id="437022.CC99x_01721"/>
<keyword evidence="5 8" id="KW-0547">Nucleotide-binding</keyword>
<dbReference type="Gene3D" id="3.40.50.300">
    <property type="entry name" value="P-loop containing nucleotide triphosphate hydrolases"/>
    <property type="match status" value="2"/>
</dbReference>
<keyword evidence="15" id="KW-1185">Reference proteome</keyword>
<dbReference type="GO" id="GO:0043022">
    <property type="term" value="F:ribosome binding"/>
    <property type="evidence" value="ECO:0007669"/>
    <property type="project" value="TreeGrafter"/>
</dbReference>
<dbReference type="InterPro" id="IPR027417">
    <property type="entry name" value="P-loop_NTPase"/>
</dbReference>
<reference evidence="14" key="2">
    <citation type="journal article" date="2016" name="Genome Announc.">
        <title>Draft Genome Sequences of Two Novel Amoeba-Resistant Intranuclear Bacteria, 'Candidatus Berkiella cookevillensis' and 'Candidatus Berkiella aquae'.</title>
        <authorList>
            <person name="Mehari Y.T."/>
            <person name="Arivett B.A."/>
            <person name="Farone A.L."/>
            <person name="Gunderson J.H."/>
            <person name="Farone M.B."/>
        </authorList>
    </citation>
    <scope>NUCLEOTIDE SEQUENCE</scope>
    <source>
        <strain evidence="14">CC99</strain>
    </source>
</reference>
<dbReference type="OrthoDB" id="9805918at2"/>
<evidence type="ECO:0000256" key="10">
    <source>
        <dbReference type="RuleBase" id="RU004481"/>
    </source>
</evidence>
<dbReference type="Pfam" id="PF14714">
    <property type="entry name" value="KH_dom-like"/>
    <property type="match status" value="1"/>
</dbReference>
<feature type="binding site" evidence="8">
    <location>
        <begin position="259"/>
        <end position="263"/>
    </location>
    <ligand>
        <name>GTP</name>
        <dbReference type="ChEBI" id="CHEBI:37565"/>
        <label>2</label>
    </ligand>
</feature>
<dbReference type="AlphaFoldDB" id="A0A0Q9YN54"/>
<dbReference type="GO" id="GO:0005525">
    <property type="term" value="F:GTP binding"/>
    <property type="evidence" value="ECO:0007669"/>
    <property type="project" value="UniProtKB-UniRule"/>
</dbReference>
<reference evidence="14" key="3">
    <citation type="submission" date="2021-06" db="EMBL/GenBank/DDBJ databases">
        <title>Genomic Description and Analysis of Intracellular Bacteria, Candidatus Berkiella cookevillensis and Candidatus Berkiella aquae.</title>
        <authorList>
            <person name="Kidane D.T."/>
            <person name="Mehari Y.T."/>
            <person name="Rice F.C."/>
            <person name="Arivett B.A."/>
            <person name="Farone A.L."/>
            <person name="Berk S.G."/>
            <person name="Farone M.B."/>
        </authorList>
    </citation>
    <scope>NUCLEOTIDE SEQUENCE</scope>
    <source>
        <strain evidence="14">CC99</strain>
    </source>
</reference>
<dbReference type="CDD" id="cd01894">
    <property type="entry name" value="EngA1"/>
    <property type="match status" value="1"/>
</dbReference>
<dbReference type="PANTHER" id="PTHR43834:SF6">
    <property type="entry name" value="GTPASE DER"/>
    <property type="match status" value="1"/>
</dbReference>
<dbReference type="PROSITE" id="PS51712">
    <property type="entry name" value="G_ENGA"/>
    <property type="match status" value="1"/>
</dbReference>
<dbReference type="GO" id="GO:0042254">
    <property type="term" value="P:ribosome biogenesis"/>
    <property type="evidence" value="ECO:0007669"/>
    <property type="project" value="UniProtKB-KW"/>
</dbReference>
<evidence type="ECO:0000256" key="3">
    <source>
        <dbReference type="ARBA" id="ARBA00022517"/>
    </source>
</evidence>
<dbReference type="CDD" id="cd01895">
    <property type="entry name" value="EngA2"/>
    <property type="match status" value="1"/>
</dbReference>
<dbReference type="RefSeq" id="WP_057624800.1">
    <property type="nucleotide sequence ID" value="NZ_LKHV02000001.1"/>
</dbReference>
<dbReference type="NCBIfam" id="TIGR03594">
    <property type="entry name" value="GTPase_EngA"/>
    <property type="match status" value="1"/>
</dbReference>
<feature type="region of interest" description="Disordered" evidence="11">
    <location>
        <begin position="482"/>
        <end position="501"/>
    </location>
</feature>
<protein>
    <recommendedName>
        <fullName evidence="2 8">GTPase Der</fullName>
    </recommendedName>
    <alternativeName>
        <fullName evidence="7 8">GTP-binding protein EngA</fullName>
    </alternativeName>
</protein>
<evidence type="ECO:0000256" key="11">
    <source>
        <dbReference type="SAM" id="MobiDB-lite"/>
    </source>
</evidence>
<gene>
    <name evidence="8 13" type="primary">der</name>
    <name evidence="14" type="ORF">CC99x_007305</name>
    <name evidence="13" type="ORF">CC99x_01721</name>
</gene>
<comment type="caution">
    <text evidence="13">The sequence shown here is derived from an EMBL/GenBank/DDBJ whole genome shotgun (WGS) entry which is preliminary data.</text>
</comment>
<comment type="similarity">
    <text evidence="1 8 9 10">Belongs to the TRAFAC class TrmE-Era-EngA-EngB-Septin-like GTPase superfamily. EngA (Der) GTPase family.</text>
</comment>
<name>A0A0Q9YN54_9GAMM</name>
<comment type="subunit">
    <text evidence="8">Associates with the 50S ribosomal subunit.</text>
</comment>
<feature type="binding site" evidence="8">
    <location>
        <begin position="212"/>
        <end position="219"/>
    </location>
    <ligand>
        <name>GTP</name>
        <dbReference type="ChEBI" id="CHEBI:37565"/>
        <label>2</label>
    </ligand>
</feature>
<dbReference type="NCBIfam" id="TIGR00231">
    <property type="entry name" value="small_GTP"/>
    <property type="match status" value="2"/>
</dbReference>
<keyword evidence="14" id="KW-0378">Hydrolase</keyword>
<evidence type="ECO:0000313" key="14">
    <source>
        <dbReference type="EMBL" id="MCS5708709.1"/>
    </source>
</evidence>
<dbReference type="Gene3D" id="3.30.300.20">
    <property type="match status" value="1"/>
</dbReference>
<comment type="function">
    <text evidence="8 10">GTPase that plays an essential role in the late steps of ribosome biogenesis.</text>
</comment>
<evidence type="ECO:0000256" key="8">
    <source>
        <dbReference type="HAMAP-Rule" id="MF_00195"/>
    </source>
</evidence>
<dbReference type="HAMAP" id="MF_00195">
    <property type="entry name" value="GTPase_Der"/>
    <property type="match status" value="1"/>
</dbReference>
<feature type="binding site" evidence="8">
    <location>
        <begin position="9"/>
        <end position="16"/>
    </location>
    <ligand>
        <name>GTP</name>
        <dbReference type="ChEBI" id="CHEBI:37565"/>
        <label>1</label>
    </ligand>
</feature>
<keyword evidence="6 8" id="KW-0342">GTP-binding</keyword>
<sequence>MIPVVAIVGRPNVGKSTLFNQFTCSRDALVGNLKGITRDRQYGHGRRHDVPHIFVDTGGLFLKDTYRSLVESQVKAALNDASHIFFVVDAKAGLMPEDLEIASQLRMLNKPLYLLVNKIDAGDADCLSAEFYQVGIKEIHCVSAEHNRGLNQLMAHVLDSLLPPEEPVNEDCGYYEEDEDDEALDLESLEAELDDLEDTFEEEQPIRVAIIGRPNVGKSTLTNRMLGEERMVVYDEAGTTIDSIESELEHFGKKFILIDTAGVRKKANIKEKIEKFSIVKTLQAVQSCHVALIIIDAQEGLGEQDLKLIHYTIEAGKSIILCLNKWDNLETEQKQKVKQQISQRLRFADFIKVQTISALHGTNVGLLYKLIARAYKEASKKYSTAQLTEILYQAQMQALPPLVHGRRIKLRYAHSGGHFPPTVVIHGSQAESVPPHYQRYLMHYYMKALKLHSTPVKLVFKTTANPYKHKVNELTPKQLSKRRRMIKHRIEKSKRKRAKAY</sequence>
<evidence type="ECO:0000256" key="4">
    <source>
        <dbReference type="ARBA" id="ARBA00022737"/>
    </source>
</evidence>
<feature type="binding site" evidence="8">
    <location>
        <begin position="56"/>
        <end position="60"/>
    </location>
    <ligand>
        <name>GTP</name>
        <dbReference type="ChEBI" id="CHEBI:37565"/>
        <label>1</label>
    </ligand>
</feature>
<evidence type="ECO:0000256" key="6">
    <source>
        <dbReference type="ARBA" id="ARBA00023134"/>
    </source>
</evidence>
<dbReference type="SUPFAM" id="SSF52540">
    <property type="entry name" value="P-loop containing nucleoside triphosphate hydrolases"/>
    <property type="match status" value="2"/>
</dbReference>
<evidence type="ECO:0000256" key="7">
    <source>
        <dbReference type="ARBA" id="ARBA00032345"/>
    </source>
</evidence>